<accession>A0ABD2BXS4</accession>
<proteinExistence type="predicted"/>
<keyword evidence="2" id="KW-1185">Reference proteome</keyword>
<comment type="caution">
    <text evidence="1">The sequence shown here is derived from an EMBL/GenBank/DDBJ whole genome shotgun (WGS) entry which is preliminary data.</text>
</comment>
<sequence length="145" mass="16467">RGRHAATIVYTLYVPDVIHWVLVGVRNGDDCKLPSPLLAISRSSEYVFRPVASNIDALVDINNHVFMIFFLTQRTATLDEDNYSFLATQYRAKVSDPSARAGRNVALRQMDLKGNCREIKDNSSRRRCPSSRFKTILSMDQPPHL</sequence>
<feature type="non-terminal residue" evidence="1">
    <location>
        <position position="1"/>
    </location>
</feature>
<dbReference type="EMBL" id="JAYRBN010000065">
    <property type="protein sequence ID" value="KAL2737384.1"/>
    <property type="molecule type" value="Genomic_DNA"/>
</dbReference>
<protein>
    <submittedName>
        <fullName evidence="1">Uncharacterized protein</fullName>
    </submittedName>
</protein>
<dbReference type="Proteomes" id="UP001607303">
    <property type="component" value="Unassembled WGS sequence"/>
</dbReference>
<dbReference type="AlphaFoldDB" id="A0ABD2BXS4"/>
<reference evidence="1 2" key="1">
    <citation type="journal article" date="2024" name="Ann. Entomol. Soc. Am.">
        <title>Genomic analyses of the southern and eastern yellowjacket wasps (Hymenoptera: Vespidae) reveal evolutionary signatures of social life.</title>
        <authorList>
            <person name="Catto M.A."/>
            <person name="Caine P.B."/>
            <person name="Orr S.E."/>
            <person name="Hunt B.G."/>
            <person name="Goodisman M.A.D."/>
        </authorList>
    </citation>
    <scope>NUCLEOTIDE SEQUENCE [LARGE SCALE GENOMIC DNA]</scope>
    <source>
        <strain evidence="1">232</strain>
        <tissue evidence="1">Head and thorax</tissue>
    </source>
</reference>
<organism evidence="1 2">
    <name type="scientific">Vespula maculifrons</name>
    <name type="common">Eastern yellow jacket</name>
    <name type="synonym">Wasp</name>
    <dbReference type="NCBI Taxonomy" id="7453"/>
    <lineage>
        <taxon>Eukaryota</taxon>
        <taxon>Metazoa</taxon>
        <taxon>Ecdysozoa</taxon>
        <taxon>Arthropoda</taxon>
        <taxon>Hexapoda</taxon>
        <taxon>Insecta</taxon>
        <taxon>Pterygota</taxon>
        <taxon>Neoptera</taxon>
        <taxon>Endopterygota</taxon>
        <taxon>Hymenoptera</taxon>
        <taxon>Apocrita</taxon>
        <taxon>Aculeata</taxon>
        <taxon>Vespoidea</taxon>
        <taxon>Vespidae</taxon>
        <taxon>Vespinae</taxon>
        <taxon>Vespula</taxon>
    </lineage>
</organism>
<evidence type="ECO:0000313" key="2">
    <source>
        <dbReference type="Proteomes" id="UP001607303"/>
    </source>
</evidence>
<name>A0ABD2BXS4_VESMC</name>
<evidence type="ECO:0000313" key="1">
    <source>
        <dbReference type="EMBL" id="KAL2737384.1"/>
    </source>
</evidence>
<gene>
    <name evidence="1" type="ORF">V1477_012340</name>
</gene>